<dbReference type="InterPro" id="IPR044861">
    <property type="entry name" value="IPNS-like_FE2OG_OXY"/>
</dbReference>
<dbReference type="AlphaFoldDB" id="Q9M1W1"/>
<dbReference type="GO" id="GO:0009506">
    <property type="term" value="C:plasmodesma"/>
    <property type="evidence" value="ECO:0007005"/>
    <property type="project" value="TAIR"/>
</dbReference>
<dbReference type="PANTHER" id="PTHR48253">
    <property type="match status" value="1"/>
</dbReference>
<dbReference type="ExpressionAtlas" id="Q9M1W1">
    <property type="expression patterns" value="baseline and differential"/>
</dbReference>
<dbReference type="GO" id="GO:0009555">
    <property type="term" value="P:pollen development"/>
    <property type="evidence" value="ECO:0000315"/>
    <property type="project" value="TAIR"/>
</dbReference>
<sequence length="433" mass="49312">MAETEILEPYQLSFSDLLLSSRNRSQWISKNVMDALGPTGPGLLCITGVLGSAFLRRKLLPMARKLALLDPDKRKLILMEHHLGSDVPLKNPERDVSSFAMQLNYERTTYKSSLGKLWFDEAGSKLDLQEDDDDAFTNLGGAFKELGFCMRELGLSIARLCDREIGGGLLEESLLDSCTAKGRLIHYHSAADKYALRESQRRNQSGNRVSSKRRVQNAAEQELNRRNGAGLSGSHFNLWQQWHYDYGIFTVLTDPMFLSPYSYQEFSLMSSHSYLQIYHPSKNKFYMVKTPQDSFLVQIGESADILSKGKLRSTLHCVCKPEKLDHVSRETFVVFLHPKWSQTFSVSEYTMEHLRSDEVVPRPDLQNIVPPLSSRLRDGMTFAEFSRETTKQYYGGNVEGKRNEPRGLVVKEIRLKGELGFVMCTSMLEPKQQ</sequence>
<reference evidence="3" key="3">
    <citation type="submission" date="2000-04" db="EMBL/GenBank/DDBJ databases">
        <authorList>
            <person name="EU Arabidopsis sequencing project"/>
        </authorList>
    </citation>
    <scope>NUCLEOTIDE SEQUENCE</scope>
</reference>
<dbReference type="Pfam" id="PF03171">
    <property type="entry name" value="2OG-FeII_Oxy"/>
    <property type="match status" value="1"/>
</dbReference>
<feature type="domain" description="Isopenicillin N synthase-like Fe(2+) 2OG dioxygenase" evidence="2">
    <location>
        <begin position="272"/>
        <end position="338"/>
    </location>
</feature>
<evidence type="ECO:0000256" key="1">
    <source>
        <dbReference type="SAM" id="MobiDB-lite"/>
    </source>
</evidence>
<reference key="1">
    <citation type="journal article" date="2000" name="Nature">
        <title>Sequence and analysis of chromosome 3 of the plant Arabidopsis thaliana.</title>
        <authorList>
            <consortium name="European Union Chromosome 3 Arabidopsis Sequencing Consortium"/>
            <consortium name="Institute for Genomic Research"/>
            <consortium name="Kazusa DNA Research Institute"/>
            <person name="Salanoubat M."/>
            <person name="Lemcke K."/>
            <person name="Rieger M."/>
            <person name="Ansorge W."/>
            <person name="Unseld M."/>
            <person name="Fartmann B."/>
            <person name="Valle G."/>
            <person name="Blocker H."/>
            <person name="Perez-Alonso M."/>
            <person name="Obermaier B."/>
            <person name="Delseny M."/>
            <person name="Boutry M."/>
            <person name="Grivell L.A."/>
            <person name="Mache R."/>
            <person name="Puigdomenech P."/>
            <person name="De Simone V."/>
            <person name="Choisne N."/>
            <person name="Artiguenave F."/>
            <person name="Robert C."/>
            <person name="Brottier P."/>
            <person name="Wincker P."/>
            <person name="Cattolico L."/>
            <person name="Weissenbach J."/>
            <person name="Saurin W."/>
            <person name="Quetier F."/>
            <person name="Schafer M."/>
            <person name="Muller-Auer S."/>
            <person name="Gabel C."/>
            <person name="Fuchs M."/>
            <person name="Benes V."/>
            <person name="Wurmbach E."/>
            <person name="Drzonek H."/>
            <person name="Erfle H."/>
            <person name="Jordan N."/>
            <person name="Bangert S."/>
            <person name="Wiedelmann R."/>
            <person name="Kranz H."/>
            <person name="Voss H."/>
            <person name="Holland R."/>
            <person name="Brandt P."/>
            <person name="Nyakatura G."/>
            <person name="Vezzi A."/>
            <person name="D'Angelo M."/>
            <person name="Pallavicini A."/>
            <person name="Toppo S."/>
            <person name="Simionati B."/>
            <person name="Conrad A."/>
            <person name="Hornischer K."/>
            <person name="Kauer G."/>
            <person name="Lohnert T.H."/>
            <person name="Nordsiek G."/>
            <person name="Reichelt J."/>
            <person name="Scharfe M."/>
            <person name="Schon O."/>
            <person name="Bargues M."/>
            <person name="Terol J."/>
            <person name="Climent J."/>
            <person name="Navarro P."/>
            <person name="Collado C."/>
            <person name="Perez-Perez A."/>
            <person name="Ottenwalder B."/>
            <person name="Duchemin D."/>
            <person name="Cooke R."/>
            <person name="Laudie M."/>
            <person name="Berger-Llauro C."/>
            <person name="Purnelle B."/>
            <person name="Masuy D."/>
            <person name="de Haan M."/>
            <person name="Maarse A.C."/>
            <person name="Alcaraz J.P."/>
            <person name="Cottet A."/>
            <person name="Casacuberta E."/>
            <person name="Monfort A."/>
            <person name="Argiriou A."/>
            <person name="flores M."/>
            <person name="Liguori R."/>
            <person name="Vitale D."/>
            <person name="Mannhaupt G."/>
            <person name="Haase D."/>
            <person name="Schoof H."/>
            <person name="Rudd S."/>
            <person name="Zaccaria P."/>
            <person name="Mewes H.W."/>
            <person name="Mayer K.F."/>
            <person name="Kaul S."/>
            <person name="Town C.D."/>
            <person name="Koo H.L."/>
            <person name="Tallon L.J."/>
            <person name="Jenkins J."/>
            <person name="Rooney T."/>
            <person name="Rizzo M."/>
            <person name="Walts A."/>
            <person name="Utterback T."/>
            <person name="Fujii C.Y."/>
            <person name="Shea T.P."/>
            <person name="Creasy T.H."/>
            <person name="Haas B."/>
            <person name="Maiti R."/>
            <person name="Wu D."/>
            <person name="Peterson J."/>
            <person name="Van Aken S."/>
            <person name="Pai G."/>
            <person name="Militscher J."/>
            <person name="Sellers P."/>
            <person name="Gill J.E."/>
            <person name="Feldblyum T.V."/>
            <person name="Preuss D."/>
            <person name="Lin X."/>
            <person name="Nierman W.C."/>
            <person name="Salzberg S.L."/>
            <person name="White O."/>
            <person name="Venter J.C."/>
            <person name="Fraser C.M."/>
            <person name="Kaneko T."/>
            <person name="Nakamura Y."/>
            <person name="Sato S."/>
            <person name="Kato T."/>
            <person name="Asamizu E."/>
            <person name="Sasamoto S."/>
            <person name="Kimura T."/>
            <person name="Idesawa K."/>
            <person name="Kawashima K."/>
            <person name="Kishida Y."/>
            <person name="Kiyokawa C."/>
            <person name="Kohara M."/>
            <person name="Matsumoto M."/>
            <person name="Matsuno A."/>
            <person name="Muraki A."/>
            <person name="Nakayama S."/>
            <person name="Nakazaki N."/>
            <person name="Shinpo S."/>
            <person name="Takeuchi C."/>
            <person name="Wada T."/>
            <person name="Watanabe A."/>
            <person name="Yamada M."/>
            <person name="Yasuda M."/>
            <person name="Tabata S."/>
        </authorList>
    </citation>
    <scope>NUCLEOTIDE SEQUENCE [LARGE SCALE GENOMIC DNA]</scope>
    <source>
        <strain>cv. Columbia</strain>
    </source>
</reference>
<dbReference type="PANTHER" id="PTHR48253:SF2">
    <property type="entry name" value="ISOPENICILLIN N SYNTHASE-LIKE FE(2+) 2OG DIOXYGENASE DOMAIN-CONTAINING PROTEIN"/>
    <property type="match status" value="1"/>
</dbReference>
<dbReference type="EMBL" id="AL138648">
    <property type="protein sequence ID" value="CAB86430.1"/>
    <property type="molecule type" value="Genomic_DNA"/>
</dbReference>
<dbReference type="SUPFAM" id="SSF51197">
    <property type="entry name" value="Clavaminate synthase-like"/>
    <property type="match status" value="1"/>
</dbReference>
<evidence type="ECO:0000313" key="3">
    <source>
        <dbReference type="EMBL" id="CAB86430.1"/>
    </source>
</evidence>
<reference evidence="3" key="2">
    <citation type="submission" date="2000-02" db="EMBL/GenBank/DDBJ databases">
        <authorList>
            <person name="Rieger M."/>
            <person name="Mueller-Auer S."/>
            <person name="Zipp M."/>
            <person name="Schaefer M."/>
            <person name="Mewes H.W."/>
            <person name="Rudd S."/>
            <person name="Lemcke K."/>
            <person name="Mayer K.F.X."/>
            <person name="Quetier F."/>
            <person name="Salanoubat M."/>
        </authorList>
    </citation>
    <scope>NUCLEOTIDE SEQUENCE</scope>
</reference>
<gene>
    <name evidence="3" type="primary">F16M2_140</name>
</gene>
<organism evidence="3">
    <name type="scientific">Arabidopsis thaliana</name>
    <name type="common">Mouse-ear cress</name>
    <dbReference type="NCBI Taxonomy" id="3702"/>
    <lineage>
        <taxon>Eukaryota</taxon>
        <taxon>Viridiplantae</taxon>
        <taxon>Streptophyta</taxon>
        <taxon>Embryophyta</taxon>
        <taxon>Tracheophyta</taxon>
        <taxon>Spermatophyta</taxon>
        <taxon>Magnoliopsida</taxon>
        <taxon>eudicotyledons</taxon>
        <taxon>Gunneridae</taxon>
        <taxon>Pentapetalae</taxon>
        <taxon>rosids</taxon>
        <taxon>malvids</taxon>
        <taxon>Brassicales</taxon>
        <taxon>Brassicaceae</taxon>
        <taxon>Camelineae</taxon>
        <taxon>Arabidopsis</taxon>
    </lineage>
</organism>
<dbReference type="TAIR" id="AT3G63290"/>
<protein>
    <submittedName>
        <fullName evidence="3">Uncharacterized protein F16M2_140</fullName>
    </submittedName>
</protein>
<dbReference type="Gene3D" id="2.60.120.330">
    <property type="entry name" value="B-lactam Antibiotic, Isopenicillin N Synthase, Chain"/>
    <property type="match status" value="1"/>
</dbReference>
<feature type="region of interest" description="Disordered" evidence="1">
    <location>
        <begin position="198"/>
        <end position="226"/>
    </location>
</feature>
<proteinExistence type="predicted"/>
<accession>Q9M1W1</accession>
<dbReference type="PIR" id="T48118">
    <property type="entry name" value="T48118"/>
</dbReference>
<name>Q9M1W1_ARATH</name>
<dbReference type="InterPro" id="IPR027443">
    <property type="entry name" value="IPNS-like_sf"/>
</dbReference>
<evidence type="ECO:0000259" key="2">
    <source>
        <dbReference type="Pfam" id="PF03171"/>
    </source>
</evidence>